<feature type="non-terminal residue" evidence="1">
    <location>
        <position position="1"/>
    </location>
</feature>
<evidence type="ECO:0000313" key="1">
    <source>
        <dbReference type="EMBL" id="JAP92524.1"/>
    </source>
</evidence>
<reference evidence="1" key="1">
    <citation type="submission" date="2015-07" db="EMBL/GenBank/DDBJ databases">
        <title>Adaptation to a free-living lifestyle via gene acquisitions in the diplomonad Trepomonas sp. PC1.</title>
        <authorList>
            <person name="Xu F."/>
            <person name="Jerlstrom-Hultqvist J."/>
            <person name="Kolisko M."/>
            <person name="Simpson A.G.B."/>
            <person name="Roger A.J."/>
            <person name="Svard S.G."/>
            <person name="Andersson J.O."/>
        </authorList>
    </citation>
    <scope>NUCLEOTIDE SEQUENCE</scope>
    <source>
        <strain evidence="1">PC1</strain>
    </source>
</reference>
<gene>
    <name evidence="1" type="ORF">TPC1_15504</name>
</gene>
<sequence>KHLLKNERQQQQKQLCLKGIQGQVQKLSKTKLSTQKQHLTQNFKNLIIAEGYADGIFFQTMPYFLKLVQLGSCSQTHLARSLFQQIESVLLSFNAKLQLKIDSKLQQKRNFDEFTSKCETESQISSSKVKKFELIVEVVEDENLIDEENRETASYVSQAIQLIASGQKSFISIGYEMLIAQLSKYENEKYDEFFKQFRKFDVKRMFTGILYGGVKLAQPHSIQNLQDGERIIQYVKTPVVFIQDVIHQDEENEKLISAEAAMLTISFLVTEPLMVPPIDNFNQFVNKNELQHNKINEKINFDKLIALLDIVATDCDNFALQFLFNSPNVAKNKWPQNTPKMEILNTLQDKIYKQDDISSICENIGLTYDDNTHNFNTLLYTKAEIQFDQQGKRVNQCSIEEAQTKSLALQLQRAPLHVIMGFLYILWQNGFLEAASLEKLLIHAVSKVFNKFYNRFQMNLKQFDPSQFDQKTSETASQVSTSGSPQHAILLKLQKIMLKNKQLEKHTSHHHLRAVQEHILNSEIDFSCLVQQLKNFPSEQDYMNQLLKTFAPEDIDNDELLEALFLQNTAEWLTLRGESILSSLALQKVQKLIKSATDSPLSQTIILRYYTTEAKKILEKQQFSECLAYYEEIKDKNALMYMKIRQLSSYGLMVAQCLSHLLETRKIGQGSPISIQGQTDADIEKLIFAHCYQAYLNTMKTKEDFKEFSRGSTILCEIGFFDLEFGYSLTELLIRYSGVFGMIKKLYLSEEMILASNNLFSHLKTTKNKRSSFRMNPIEIKQLQDILSTTLATPKKKPQPIEKKILVQAHDIREKKLEIQRSQMAENSPIMKTYGQQRVYETQKEKMKQLISISNACKYVLEQFSSFGPSWSLFALCQLGMGNVTEARLTSSTSTLLCNQVVETWVSWVCCEYFNSVSSHGEIQFVMEFLPQIDAMEVEQSGLNEFWTEVCWLVLLKE</sequence>
<proteinExistence type="predicted"/>
<name>A0A146K9A6_9EUKA</name>
<organism evidence="1">
    <name type="scientific">Trepomonas sp. PC1</name>
    <dbReference type="NCBI Taxonomy" id="1076344"/>
    <lineage>
        <taxon>Eukaryota</taxon>
        <taxon>Metamonada</taxon>
        <taxon>Diplomonadida</taxon>
        <taxon>Hexamitidae</taxon>
        <taxon>Hexamitinae</taxon>
        <taxon>Trepomonas</taxon>
    </lineage>
</organism>
<accession>A0A146K9A6</accession>
<dbReference type="AlphaFoldDB" id="A0A146K9A6"/>
<dbReference type="EMBL" id="GDID01004082">
    <property type="protein sequence ID" value="JAP92524.1"/>
    <property type="molecule type" value="Transcribed_RNA"/>
</dbReference>
<protein>
    <submittedName>
        <fullName evidence="1">Uncharacterized protein</fullName>
    </submittedName>
</protein>